<organism evidence="2 3">
    <name type="scientific">Hibiscus sabdariffa</name>
    <name type="common">roselle</name>
    <dbReference type="NCBI Taxonomy" id="183260"/>
    <lineage>
        <taxon>Eukaryota</taxon>
        <taxon>Viridiplantae</taxon>
        <taxon>Streptophyta</taxon>
        <taxon>Embryophyta</taxon>
        <taxon>Tracheophyta</taxon>
        <taxon>Spermatophyta</taxon>
        <taxon>Magnoliopsida</taxon>
        <taxon>eudicotyledons</taxon>
        <taxon>Gunneridae</taxon>
        <taxon>Pentapetalae</taxon>
        <taxon>rosids</taxon>
        <taxon>malvids</taxon>
        <taxon>Malvales</taxon>
        <taxon>Malvaceae</taxon>
        <taxon>Malvoideae</taxon>
        <taxon>Hibiscus</taxon>
    </lineage>
</organism>
<proteinExistence type="predicted"/>
<evidence type="ECO:0000259" key="1">
    <source>
        <dbReference type="Pfam" id="PF14111"/>
    </source>
</evidence>
<name>A0ABR2F603_9ROSI</name>
<comment type="caution">
    <text evidence="2">The sequence shown here is derived from an EMBL/GenBank/DDBJ whole genome shotgun (WGS) entry which is preliminary data.</text>
</comment>
<dbReference type="InterPro" id="IPR025558">
    <property type="entry name" value="DUF4283"/>
</dbReference>
<gene>
    <name evidence="2" type="ORF">V6N12_028500</name>
</gene>
<keyword evidence="3" id="KW-1185">Reference proteome</keyword>
<dbReference type="Proteomes" id="UP001472677">
    <property type="component" value="Unassembled WGS sequence"/>
</dbReference>
<evidence type="ECO:0000313" key="2">
    <source>
        <dbReference type="EMBL" id="KAK8572447.1"/>
    </source>
</evidence>
<dbReference type="EMBL" id="JBBPBM010000008">
    <property type="protein sequence ID" value="KAK8572447.1"/>
    <property type="molecule type" value="Genomic_DNA"/>
</dbReference>
<protein>
    <recommendedName>
        <fullName evidence="1">DUF4283 domain-containing protein</fullName>
    </recommendedName>
</protein>
<evidence type="ECO:0000313" key="3">
    <source>
        <dbReference type="Proteomes" id="UP001472677"/>
    </source>
</evidence>
<dbReference type="Pfam" id="PF14111">
    <property type="entry name" value="DUF4283"/>
    <property type="match status" value="1"/>
</dbReference>
<feature type="domain" description="DUF4283" evidence="1">
    <location>
        <begin position="98"/>
        <end position="142"/>
    </location>
</feature>
<sequence length="146" mass="16574">MTAMVDDDPPPAVSYKEAMMNDLPLDLEDDDDLVSIDDDDIDLLDDDVRIGERDGIPFIDFSSRVHDLAVKSLEFTLVLSILGRRVGYSALYNRLMINENNHFLINFSSRSDYIVALTDGPWTIFGYYITVEPWSPDFDPSQPHPS</sequence>
<accession>A0ABR2F603</accession>
<reference evidence="2 3" key="1">
    <citation type="journal article" date="2024" name="G3 (Bethesda)">
        <title>Genome assembly of Hibiscus sabdariffa L. provides insights into metabolisms of medicinal natural products.</title>
        <authorList>
            <person name="Kim T."/>
        </authorList>
    </citation>
    <scope>NUCLEOTIDE SEQUENCE [LARGE SCALE GENOMIC DNA]</scope>
    <source>
        <strain evidence="2">TK-2024</strain>
        <tissue evidence="2">Old leaves</tissue>
    </source>
</reference>
<dbReference type="PANTHER" id="PTHR31286:SF99">
    <property type="entry name" value="DUF4283 DOMAIN-CONTAINING PROTEIN"/>
    <property type="match status" value="1"/>
</dbReference>
<dbReference type="InterPro" id="IPR040256">
    <property type="entry name" value="At4g02000-like"/>
</dbReference>
<dbReference type="PANTHER" id="PTHR31286">
    <property type="entry name" value="GLYCINE-RICH CELL WALL STRUCTURAL PROTEIN 1.8-LIKE"/>
    <property type="match status" value="1"/>
</dbReference>